<feature type="compositionally biased region" description="Basic and acidic residues" evidence="1">
    <location>
        <begin position="185"/>
        <end position="204"/>
    </location>
</feature>
<dbReference type="VEuPathDB" id="FungiDB:BO70DRAFT_361210"/>
<gene>
    <name evidence="2" type="ORF">BO70DRAFT_361210</name>
</gene>
<dbReference type="EMBL" id="MSFL01000009">
    <property type="protein sequence ID" value="PWY84813.1"/>
    <property type="molecule type" value="Genomic_DNA"/>
</dbReference>
<reference evidence="2 3" key="1">
    <citation type="submission" date="2016-12" db="EMBL/GenBank/DDBJ databases">
        <title>The genomes of Aspergillus section Nigri reveals drivers in fungal speciation.</title>
        <authorList>
            <consortium name="DOE Joint Genome Institute"/>
            <person name="Vesth T.C."/>
            <person name="Nybo J."/>
            <person name="Theobald S."/>
            <person name="Brandl J."/>
            <person name="Frisvad J.C."/>
            <person name="Nielsen K.F."/>
            <person name="Lyhne E.K."/>
            <person name="Kogle M.E."/>
            <person name="Kuo A."/>
            <person name="Riley R."/>
            <person name="Clum A."/>
            <person name="Nolan M."/>
            <person name="Lipzen A."/>
            <person name="Salamov A."/>
            <person name="Henrissat B."/>
            <person name="Wiebenga A."/>
            <person name="De Vries R.P."/>
            <person name="Grigoriev I.V."/>
            <person name="Mortensen U.H."/>
            <person name="Andersen M.R."/>
            <person name="Baker S.E."/>
        </authorList>
    </citation>
    <scope>NUCLEOTIDE SEQUENCE [LARGE SCALE GENOMIC DNA]</scope>
    <source>
        <strain evidence="2 3">CBS 117.55</strain>
    </source>
</reference>
<feature type="compositionally biased region" description="Polar residues" evidence="1">
    <location>
        <begin position="95"/>
        <end position="104"/>
    </location>
</feature>
<feature type="compositionally biased region" description="Pro residues" evidence="1">
    <location>
        <begin position="29"/>
        <end position="39"/>
    </location>
</feature>
<dbReference type="OrthoDB" id="4511012at2759"/>
<dbReference type="Proteomes" id="UP000247233">
    <property type="component" value="Unassembled WGS sequence"/>
</dbReference>
<dbReference type="STRING" id="1448321.A0A317WEJ6"/>
<feature type="compositionally biased region" description="Basic residues" evidence="1">
    <location>
        <begin position="115"/>
        <end position="125"/>
    </location>
</feature>
<comment type="caution">
    <text evidence="2">The sequence shown here is derived from an EMBL/GenBank/DDBJ whole genome shotgun (WGS) entry which is preliminary data.</text>
</comment>
<dbReference type="RefSeq" id="XP_025400155.1">
    <property type="nucleotide sequence ID" value="XM_025542992.1"/>
</dbReference>
<accession>A0A317WEJ6</accession>
<feature type="compositionally biased region" description="Basic and acidic residues" evidence="1">
    <location>
        <begin position="85"/>
        <end position="94"/>
    </location>
</feature>
<feature type="compositionally biased region" description="Polar residues" evidence="1">
    <location>
        <begin position="1"/>
        <end position="22"/>
    </location>
</feature>
<protein>
    <submittedName>
        <fullName evidence="2">Uncharacterized protein</fullName>
    </submittedName>
</protein>
<evidence type="ECO:0000313" key="2">
    <source>
        <dbReference type="EMBL" id="PWY84813.1"/>
    </source>
</evidence>
<evidence type="ECO:0000313" key="3">
    <source>
        <dbReference type="Proteomes" id="UP000247233"/>
    </source>
</evidence>
<feature type="region of interest" description="Disordered" evidence="1">
    <location>
        <begin position="1"/>
        <end position="241"/>
    </location>
</feature>
<evidence type="ECO:0000256" key="1">
    <source>
        <dbReference type="SAM" id="MobiDB-lite"/>
    </source>
</evidence>
<keyword evidence="3" id="KW-1185">Reference proteome</keyword>
<dbReference type="GeneID" id="37065229"/>
<organism evidence="2 3">
    <name type="scientific">Aspergillus heteromorphus CBS 117.55</name>
    <dbReference type="NCBI Taxonomy" id="1448321"/>
    <lineage>
        <taxon>Eukaryota</taxon>
        <taxon>Fungi</taxon>
        <taxon>Dikarya</taxon>
        <taxon>Ascomycota</taxon>
        <taxon>Pezizomycotina</taxon>
        <taxon>Eurotiomycetes</taxon>
        <taxon>Eurotiomycetidae</taxon>
        <taxon>Eurotiales</taxon>
        <taxon>Aspergillaceae</taxon>
        <taxon>Aspergillus</taxon>
        <taxon>Aspergillus subgen. Circumdati</taxon>
    </lineage>
</organism>
<sequence length="271" mass="31347">MSTGYHPELSNTAQPAMSTPSQAESARPSRPPTAPPTRVRPPRERSPVVEREPIRKPRPPASPVEIHNTTQQRPSSELPGGRHVHFAEQVEEHPLSNNDSSHTNNESEDTSPRFYKNHTIHRHHSPGSEDRRRTASPYPDPFKDPRYAYPSPPRREHFVPLIPRARGPSPRGHGRRRPDSPMPEDTPRHRYMRQPELRRPEPRIIQEGSRFMAERGARAYDASRGRDGGMSRPPEGGRWRPRMRESEWYGDIRSGDERVAEHRGHRGWHWR</sequence>
<name>A0A317WEJ6_9EURO</name>
<feature type="compositionally biased region" description="Basic and acidic residues" evidence="1">
    <location>
        <begin position="41"/>
        <end position="55"/>
    </location>
</feature>
<dbReference type="AlphaFoldDB" id="A0A317WEJ6"/>
<proteinExistence type="predicted"/>
<feature type="compositionally biased region" description="Basic and acidic residues" evidence="1">
    <location>
        <begin position="212"/>
        <end position="241"/>
    </location>
</feature>